<proteinExistence type="predicted"/>
<protein>
    <submittedName>
        <fullName evidence="2">G1943 protein</fullName>
    </submittedName>
</protein>
<dbReference type="Proteomes" id="UP001497392">
    <property type="component" value="Unassembled WGS sequence"/>
</dbReference>
<keyword evidence="3" id="KW-1185">Reference proteome</keyword>
<feature type="region of interest" description="Disordered" evidence="1">
    <location>
        <begin position="144"/>
        <end position="174"/>
    </location>
</feature>
<organism evidence="2 3">
    <name type="scientific">Coccomyxa viridis</name>
    <dbReference type="NCBI Taxonomy" id="1274662"/>
    <lineage>
        <taxon>Eukaryota</taxon>
        <taxon>Viridiplantae</taxon>
        <taxon>Chlorophyta</taxon>
        <taxon>core chlorophytes</taxon>
        <taxon>Trebouxiophyceae</taxon>
        <taxon>Trebouxiophyceae incertae sedis</taxon>
        <taxon>Coccomyxaceae</taxon>
        <taxon>Coccomyxa</taxon>
    </lineage>
</organism>
<evidence type="ECO:0000313" key="2">
    <source>
        <dbReference type="EMBL" id="CAL5220001.1"/>
    </source>
</evidence>
<accession>A0ABP1FKT6</accession>
<evidence type="ECO:0000256" key="1">
    <source>
        <dbReference type="SAM" id="MobiDB-lite"/>
    </source>
</evidence>
<sequence>MRWLFKRLPGFTSLICDTKCPFLYHWLRNDVLVEDRTEAMEAITWFVTQLPMIAKASASKMDLRITSDVSPMLLNLSTIDDNTYLFGRGHRVHDGFWDALSESLVELSIEMHAPYVFRQDDIAKRWTSVFNKLTNLTSLKVSEGKGKATSKSKGKGKGKGKVSVTMKNGETFEL</sequence>
<comment type="caution">
    <text evidence="2">The sequence shown here is derived from an EMBL/GenBank/DDBJ whole genome shotgun (WGS) entry which is preliminary data.</text>
</comment>
<feature type="compositionally biased region" description="Basic residues" evidence="1">
    <location>
        <begin position="148"/>
        <end position="160"/>
    </location>
</feature>
<gene>
    <name evidence="2" type="primary">g1943</name>
    <name evidence="2" type="ORF">VP750_LOCUS1660</name>
</gene>
<reference evidence="2 3" key="1">
    <citation type="submission" date="2024-06" db="EMBL/GenBank/DDBJ databases">
        <authorList>
            <person name="Kraege A."/>
            <person name="Thomma B."/>
        </authorList>
    </citation>
    <scope>NUCLEOTIDE SEQUENCE [LARGE SCALE GENOMIC DNA]</scope>
</reference>
<name>A0ABP1FKT6_9CHLO</name>
<dbReference type="EMBL" id="CAXHTA020000002">
    <property type="protein sequence ID" value="CAL5220001.1"/>
    <property type="molecule type" value="Genomic_DNA"/>
</dbReference>
<evidence type="ECO:0000313" key="3">
    <source>
        <dbReference type="Proteomes" id="UP001497392"/>
    </source>
</evidence>